<evidence type="ECO:0000256" key="3">
    <source>
        <dbReference type="ARBA" id="ARBA00013738"/>
    </source>
</evidence>
<evidence type="ECO:0000256" key="9">
    <source>
        <dbReference type="ARBA" id="ARBA00032183"/>
    </source>
</evidence>
<keyword evidence="6" id="KW-0969">Cilium</keyword>
<dbReference type="Gene3D" id="1.20.5.190">
    <property type="match status" value="1"/>
</dbReference>
<evidence type="ECO:0000256" key="7">
    <source>
        <dbReference type="ARBA" id="ARBA00023212"/>
    </source>
</evidence>
<keyword evidence="8" id="KW-0966">Cell projection</keyword>
<evidence type="ECO:0000256" key="5">
    <source>
        <dbReference type="ARBA" id="ARBA00022846"/>
    </source>
</evidence>
<evidence type="ECO:0000256" key="4">
    <source>
        <dbReference type="ARBA" id="ARBA00022490"/>
    </source>
</evidence>
<dbReference type="GO" id="GO:0044782">
    <property type="term" value="P:cilium organization"/>
    <property type="evidence" value="ECO:0007669"/>
    <property type="project" value="TreeGrafter"/>
</dbReference>
<comment type="subcellular location">
    <subcellularLocation>
        <location evidence="1">Cytoplasm</location>
        <location evidence="1">Cytoskeleton</location>
        <location evidence="1">Flagellum axoneme</location>
    </subcellularLocation>
</comment>
<proteinExistence type="inferred from homology"/>
<evidence type="ECO:0000256" key="1">
    <source>
        <dbReference type="ARBA" id="ARBA00004611"/>
    </source>
</evidence>
<dbReference type="InterPro" id="IPR042618">
    <property type="entry name" value="IQCG"/>
</dbReference>
<evidence type="ECO:0000256" key="10">
    <source>
        <dbReference type="SAM" id="Coils"/>
    </source>
</evidence>
<dbReference type="GO" id="GO:0005737">
    <property type="term" value="C:cytoplasm"/>
    <property type="evidence" value="ECO:0007669"/>
    <property type="project" value="TreeGrafter"/>
</dbReference>
<evidence type="ECO:0000313" key="11">
    <source>
        <dbReference type="EMBL" id="KAF7399464.1"/>
    </source>
</evidence>
<dbReference type="PANTHER" id="PTHR14871:SF1">
    <property type="entry name" value="DYNEIN REGULATORY COMPLEX PROTEIN 9"/>
    <property type="match status" value="1"/>
</dbReference>
<evidence type="ECO:0000256" key="6">
    <source>
        <dbReference type="ARBA" id="ARBA00023069"/>
    </source>
</evidence>
<feature type="coiled-coil region" evidence="10">
    <location>
        <begin position="409"/>
        <end position="482"/>
    </location>
</feature>
<reference evidence="11" key="1">
    <citation type="journal article" date="2020" name="G3 (Bethesda)">
        <title>High-Quality Assemblies for Three Invasive Social Wasps from the &lt;i&gt;Vespula&lt;/i&gt; Genus.</title>
        <authorList>
            <person name="Harrop T.W.R."/>
            <person name="Guhlin J."/>
            <person name="McLaughlin G.M."/>
            <person name="Permina E."/>
            <person name="Stockwell P."/>
            <person name="Gilligan J."/>
            <person name="Le Lec M.F."/>
            <person name="Gruber M.A.M."/>
            <person name="Quinn O."/>
            <person name="Lovegrove M."/>
            <person name="Duncan E.J."/>
            <person name="Remnant E.J."/>
            <person name="Van Eeckhoven J."/>
            <person name="Graham B."/>
            <person name="Knapp R.A."/>
            <person name="Langford K.W."/>
            <person name="Kronenberg Z."/>
            <person name="Press M.O."/>
            <person name="Eacker S.M."/>
            <person name="Wilson-Rankin E.E."/>
            <person name="Purcell J."/>
            <person name="Lester P.J."/>
            <person name="Dearden P.K."/>
        </authorList>
    </citation>
    <scope>NUCLEOTIDE SEQUENCE</scope>
    <source>
        <strain evidence="11">Linc-1</strain>
    </source>
</reference>
<keyword evidence="4" id="KW-0963">Cytoplasm</keyword>
<dbReference type="GO" id="GO:0031514">
    <property type="term" value="C:motile cilium"/>
    <property type="evidence" value="ECO:0007669"/>
    <property type="project" value="TreeGrafter"/>
</dbReference>
<feature type="coiled-coil region" evidence="10">
    <location>
        <begin position="288"/>
        <end position="339"/>
    </location>
</feature>
<keyword evidence="7" id="KW-0206">Cytoskeleton</keyword>
<dbReference type="Pfam" id="PF00612">
    <property type="entry name" value="IQ"/>
    <property type="match status" value="1"/>
</dbReference>
<keyword evidence="12" id="KW-1185">Reference proteome</keyword>
<organism evidence="11 12">
    <name type="scientific">Vespula germanica</name>
    <name type="common">German yellow jacket</name>
    <name type="synonym">Paravespula germanica</name>
    <dbReference type="NCBI Taxonomy" id="30212"/>
    <lineage>
        <taxon>Eukaryota</taxon>
        <taxon>Metazoa</taxon>
        <taxon>Ecdysozoa</taxon>
        <taxon>Arthropoda</taxon>
        <taxon>Hexapoda</taxon>
        <taxon>Insecta</taxon>
        <taxon>Pterygota</taxon>
        <taxon>Neoptera</taxon>
        <taxon>Endopterygota</taxon>
        <taxon>Hymenoptera</taxon>
        <taxon>Apocrita</taxon>
        <taxon>Aculeata</taxon>
        <taxon>Vespoidea</taxon>
        <taxon>Vespidae</taxon>
        <taxon>Vespinae</taxon>
        <taxon>Vespula</taxon>
    </lineage>
</organism>
<sequence>MEEELKTNTKQNLRKLQQENALAMISSIIRDQSQRHVIKVRARSTEETAADIVTRKSALSLAMNLEKISKLDLESMVQKDIQKEIKEEKEEEEIDEGIEIATIFDIKSKKLLQGEEFIIHKKRGGFLYPRPSIFRLPPTLIETETETIITNDKVDDIKKMITEELITENSFVKSENIGVKSMQFDIFPITILTPYEARAIASVLQECVDHLAIVRYTIPAEIDDRWDDITKPINEKYGGPEEPHIIIREETNLPPLMLSNAEKFQRDRTYMHKILKMTLDEIKHYRKFNVLEEEVNDIMRMLEDENNLDKTCTFWENQVNQLRQLIKDETSKQEREKRQLLKSAQMTKAKIDDTIYEVALKMGYVENWENARFNQHSLKITTEEQDLLNEIDEYQKKQIIEKIVTDEICAYYQENIKNMENEMLEWSDQYDQEMEKRQRDIDDLKAKVEEQKLEIQDLHIMKDERQEVIDNYLAEIKRLEEEAKYQALLNHAATVIQAAIRGYLVRHELGEYKNLRARLRKRKKLAAAKRRKLEKQRKLLEEEEMKKLKDARLRGRINSCTIHQIVFFERGPSISKMLKMRDYQRGRFSEIIFRNKIAKFEIVGQK</sequence>
<evidence type="ECO:0000256" key="2">
    <source>
        <dbReference type="ARBA" id="ARBA00008222"/>
    </source>
</evidence>
<dbReference type="PANTHER" id="PTHR14871">
    <property type="entry name" value="DYNEIN REGULATORY COMPLEX PROTEIN 9"/>
    <property type="match status" value="1"/>
</dbReference>
<protein>
    <recommendedName>
        <fullName evidence="3">Dynein regulatory complex protein 9</fullName>
    </recommendedName>
    <alternativeName>
        <fullName evidence="9">IQ domain-containing protein G</fullName>
    </alternativeName>
</protein>
<dbReference type="AlphaFoldDB" id="A0A834K6Z6"/>
<evidence type="ECO:0000313" key="12">
    <source>
        <dbReference type="Proteomes" id="UP000617340"/>
    </source>
</evidence>
<name>A0A834K6Z6_VESGE</name>
<dbReference type="InterPro" id="IPR000048">
    <property type="entry name" value="IQ_motif_EF-hand-BS"/>
</dbReference>
<dbReference type="EMBL" id="JACSDZ010000007">
    <property type="protein sequence ID" value="KAF7399464.1"/>
    <property type="molecule type" value="Genomic_DNA"/>
</dbReference>
<evidence type="ECO:0000256" key="8">
    <source>
        <dbReference type="ARBA" id="ARBA00023273"/>
    </source>
</evidence>
<dbReference type="CDD" id="cd23767">
    <property type="entry name" value="IQCD"/>
    <property type="match status" value="1"/>
</dbReference>
<keyword evidence="5" id="KW-0282">Flagellum</keyword>
<dbReference type="Proteomes" id="UP000617340">
    <property type="component" value="Unassembled WGS sequence"/>
</dbReference>
<comment type="caution">
    <text evidence="11">The sequence shown here is derived from an EMBL/GenBank/DDBJ whole genome shotgun (WGS) entry which is preliminary data.</text>
</comment>
<gene>
    <name evidence="11" type="ORF">HZH68_008056</name>
</gene>
<accession>A0A834K6Z6</accession>
<dbReference type="PROSITE" id="PS50096">
    <property type="entry name" value="IQ"/>
    <property type="match status" value="1"/>
</dbReference>
<keyword evidence="10" id="KW-0175">Coiled coil</keyword>
<feature type="coiled-coil region" evidence="10">
    <location>
        <begin position="516"/>
        <end position="550"/>
    </location>
</feature>
<dbReference type="SMART" id="SM00015">
    <property type="entry name" value="IQ"/>
    <property type="match status" value="1"/>
</dbReference>
<comment type="similarity">
    <text evidence="2">Belongs to the DRC9 family.</text>
</comment>